<protein>
    <recommendedName>
        <fullName evidence="4">Prepilin-type N-terminal cleavage/methylation domain-containing protein</fullName>
    </recommendedName>
</protein>
<keyword evidence="1" id="KW-0472">Membrane</keyword>
<dbReference type="InterPro" id="IPR012902">
    <property type="entry name" value="N_methyl_site"/>
</dbReference>
<dbReference type="EMBL" id="WJBC01000005">
    <property type="protein sequence ID" value="MBC3803849.1"/>
    <property type="molecule type" value="Genomic_DNA"/>
</dbReference>
<comment type="caution">
    <text evidence="2">The sequence shown here is derived from an EMBL/GenBank/DDBJ whole genome shotgun (WGS) entry which is preliminary data.</text>
</comment>
<keyword evidence="1" id="KW-1133">Transmembrane helix</keyword>
<proteinExistence type="predicted"/>
<reference evidence="2 3" key="1">
    <citation type="journal article" date="2020" name="mSystems">
        <title>Defining Genomic and Predicted Metabolic Features of the Acetobacterium Genus.</title>
        <authorList>
            <person name="Ross D.E."/>
            <person name="Marshall C.W."/>
            <person name="Gulliver D."/>
            <person name="May H.D."/>
            <person name="Norman R.S."/>
        </authorList>
    </citation>
    <scope>NUCLEOTIDE SEQUENCE [LARGE SCALE GENOMIC DNA]</scope>
    <source>
        <strain evidence="2 3">DSM 8238</strain>
    </source>
</reference>
<keyword evidence="1" id="KW-0812">Transmembrane</keyword>
<evidence type="ECO:0000313" key="3">
    <source>
        <dbReference type="Proteomes" id="UP000603234"/>
    </source>
</evidence>
<evidence type="ECO:0000313" key="2">
    <source>
        <dbReference type="EMBL" id="MBC3803849.1"/>
    </source>
</evidence>
<dbReference type="Pfam" id="PF07963">
    <property type="entry name" value="N_methyl"/>
    <property type="match status" value="1"/>
</dbReference>
<dbReference type="Proteomes" id="UP000603234">
    <property type="component" value="Unassembled WGS sequence"/>
</dbReference>
<accession>A0ABR6WUG5</accession>
<evidence type="ECO:0000256" key="1">
    <source>
        <dbReference type="SAM" id="Phobius"/>
    </source>
</evidence>
<gene>
    <name evidence="2" type="ORF">GH808_05290</name>
</gene>
<keyword evidence="3" id="KW-1185">Reference proteome</keyword>
<sequence length="141" mass="15942">MEGSIWMSHKRNGQFRRLKETQTGYTLVEAIIAIAICGFGLTAILGLYGMAIKTEMVSKNIFEQSIEINSMYDEISGSLKEPAAETLSEKVAAVLQSGYPDYRLEEIKSNDEPNLYTIKISHQGPNSREKVFFFKVIWRPS</sequence>
<feature type="transmembrane region" description="Helical" evidence="1">
    <location>
        <begin position="30"/>
        <end position="51"/>
    </location>
</feature>
<organism evidence="2 3">
    <name type="scientific">Acetobacterium fimetarium</name>
    <dbReference type="NCBI Taxonomy" id="52691"/>
    <lineage>
        <taxon>Bacteria</taxon>
        <taxon>Bacillati</taxon>
        <taxon>Bacillota</taxon>
        <taxon>Clostridia</taxon>
        <taxon>Eubacteriales</taxon>
        <taxon>Eubacteriaceae</taxon>
        <taxon>Acetobacterium</taxon>
    </lineage>
</organism>
<evidence type="ECO:0008006" key="4">
    <source>
        <dbReference type="Google" id="ProtNLM"/>
    </source>
</evidence>
<name>A0ABR6WUG5_9FIRM</name>